<evidence type="ECO:0000256" key="8">
    <source>
        <dbReference type="SAM" id="MobiDB-lite"/>
    </source>
</evidence>
<dbReference type="EC" id="3.6.4.13" evidence="1"/>
<evidence type="ECO:0000256" key="3">
    <source>
        <dbReference type="ARBA" id="ARBA00022801"/>
    </source>
</evidence>
<comment type="similarity">
    <text evidence="6">Belongs to the DEAD box helicase family. DDX46/PRP5 subfamily.</text>
</comment>
<feature type="compositionally biased region" description="Basic and acidic residues" evidence="8">
    <location>
        <begin position="64"/>
        <end position="73"/>
    </location>
</feature>
<dbReference type="InterPro" id="IPR011545">
    <property type="entry name" value="DEAD/DEAH_box_helicase_dom"/>
</dbReference>
<accession>L8GSD6</accession>
<dbReference type="OrthoDB" id="196131at2759"/>
<evidence type="ECO:0000256" key="1">
    <source>
        <dbReference type="ARBA" id="ARBA00012552"/>
    </source>
</evidence>
<evidence type="ECO:0000256" key="5">
    <source>
        <dbReference type="ARBA" id="ARBA00022840"/>
    </source>
</evidence>
<dbReference type="VEuPathDB" id="AmoebaDB:ACA1_224690"/>
<feature type="domain" description="Helicase ATP-binding" evidence="9">
    <location>
        <begin position="274"/>
        <end position="452"/>
    </location>
</feature>
<dbReference type="InterPro" id="IPR000629">
    <property type="entry name" value="RNA-helicase_DEAD-box_CS"/>
</dbReference>
<dbReference type="InterPro" id="IPR001650">
    <property type="entry name" value="Helicase_C-like"/>
</dbReference>
<keyword evidence="3" id="KW-0378">Hydrolase</keyword>
<dbReference type="SUPFAM" id="SSF52540">
    <property type="entry name" value="P-loop containing nucleoside triphosphate hydrolases"/>
    <property type="match status" value="1"/>
</dbReference>
<proteinExistence type="inferred from homology"/>
<reference evidence="12 13" key="1">
    <citation type="journal article" date="2013" name="Genome Biol.">
        <title>Genome of Acanthamoeba castellanii highlights extensive lateral gene transfer and early evolution of tyrosine kinase signaling.</title>
        <authorList>
            <person name="Clarke M."/>
            <person name="Lohan A.J."/>
            <person name="Liu B."/>
            <person name="Lagkouvardos I."/>
            <person name="Roy S."/>
            <person name="Zafar N."/>
            <person name="Bertelli C."/>
            <person name="Schilde C."/>
            <person name="Kianianmomeni A."/>
            <person name="Burglin T.R."/>
            <person name="Frech C."/>
            <person name="Turcotte B."/>
            <person name="Kopec K.O."/>
            <person name="Synnott J.M."/>
            <person name="Choo C."/>
            <person name="Paponov I."/>
            <person name="Finkler A."/>
            <person name="Soon Heng Tan C."/>
            <person name="Hutchins A.P."/>
            <person name="Weinmeier T."/>
            <person name="Rattei T."/>
            <person name="Chu J.S."/>
            <person name="Gimenez G."/>
            <person name="Irimia M."/>
            <person name="Rigden D.J."/>
            <person name="Fitzpatrick D.A."/>
            <person name="Lorenzo-Morales J."/>
            <person name="Bateman A."/>
            <person name="Chiu C.H."/>
            <person name="Tang P."/>
            <person name="Hegemann P."/>
            <person name="Fromm H."/>
            <person name="Raoult D."/>
            <person name="Greub G."/>
            <person name="Miranda-Saavedra D."/>
            <person name="Chen N."/>
            <person name="Nash P."/>
            <person name="Ginger M.L."/>
            <person name="Horn M."/>
            <person name="Schaap P."/>
            <person name="Caler L."/>
            <person name="Loftus B."/>
        </authorList>
    </citation>
    <scope>NUCLEOTIDE SEQUENCE [LARGE SCALE GENOMIC DNA]</scope>
    <source>
        <strain evidence="12 13">Neff</strain>
    </source>
</reference>
<feature type="compositionally biased region" description="Basic and acidic residues" evidence="8">
    <location>
        <begin position="18"/>
        <end position="28"/>
    </location>
</feature>
<sequence>MRKRKEKLEAWRAQKRLELEQLGIKEDPATTATDGEDASNADGEKKKWSLEDEEDDEEVEGGENGDKMDEEKAAPAPAPTKMEIEASTQPAAAAEEEDDVDPLDAYMTGIQQEVRKLVTVSTVLKDAGSASRKIVTRVEGVAPAASAPAVQQNKQQVRSKLGERFYADDEDQDWSELAAPVEEESALDKAAAAKKKREIPVVDHSKIAYIPFRKDLYIEVPELKKMTKEDVVQYRRDQLEDLKDFSQCGLSSKIYAVMKHSSFEKPTPIQAQAIPAIMSGRDLIGCAKTGSGKTLAFLLPMLRHILDQPHLEPGEGPIGLIMAPTRELALQIHRDAKKFCKGIGLRSICVYGGSVVADQISKLKAGAEIVVCTPGRMIDILSTNSGRICNLRRVTFVVLDEADRMFDMGFEPQIMKILENVRPDRQTVMFSATFPRPVETAARKILQKPLEIVVGTRSTVCSDIEQNVEVRSEESKFPRLLELLNLWDDRGSILIFVDSQSSVDELFAELLKRKFPVMSLHGGQDQIDRDHTINKFKKTENAILVATSVVARGLDVPDLNLVVNYDCPNHMEDYVHRVGRTGRAGRKGWAYTFVTDDEDKYAPDLVKALEQSGASVPESLKKLADDFLSKQKAGLAKAHGSGFGGKGFQFNESEANKKKAERKRQRKALDLDIDVEESSSDEEEGEEGASGSTDGAIRAVGAGAPVAVVPGATPAAGGIVSSGGGGGPVAPPDASVVMLVGLIRSVAPDLVRDLPPVAFTSIPELVRVLPANSLLAVLPILNAQQAAQQAAAAAAAAAAGAAPGAITSANQIEAAKRAALLATLALHVKRNLAMPAGVGGLLPGGGVGPSGLPLPTGAAAPAAAAVPEPTHFECDLEINDYPQQARWKVTHKDALYQITELTGAAITTRGTFFPPGKTPGPGERKLFLFIEGPSEQSVKEARTEIKKILEEAALNVLARGPEKPAGKYRFNF</sequence>
<dbReference type="CDD" id="cd17953">
    <property type="entry name" value="DEADc_DDX46"/>
    <property type="match status" value="1"/>
</dbReference>
<keyword evidence="5" id="KW-0067">ATP-binding</keyword>
<dbReference type="GO" id="GO:0016787">
    <property type="term" value="F:hydrolase activity"/>
    <property type="evidence" value="ECO:0007669"/>
    <property type="project" value="UniProtKB-KW"/>
</dbReference>
<evidence type="ECO:0000259" key="9">
    <source>
        <dbReference type="PROSITE" id="PS51192"/>
    </source>
</evidence>
<dbReference type="InterPro" id="IPR056149">
    <property type="entry name" value="PRP5/DDX46/KHDC4_KH"/>
</dbReference>
<dbReference type="CDD" id="cd22475">
    <property type="entry name" value="KH-I_AtRH42_like"/>
    <property type="match status" value="1"/>
</dbReference>
<dbReference type="InterPro" id="IPR014001">
    <property type="entry name" value="Helicase_ATP-bd"/>
</dbReference>
<name>L8GSD6_ACACF</name>
<protein>
    <recommendedName>
        <fullName evidence="1">RNA helicase</fullName>
        <ecNumber evidence="1">3.6.4.13</ecNumber>
    </recommendedName>
</protein>
<dbReference type="PROSITE" id="PS51195">
    <property type="entry name" value="Q_MOTIF"/>
    <property type="match status" value="1"/>
</dbReference>
<dbReference type="OMA" id="QLPMKKW"/>
<evidence type="ECO:0000256" key="6">
    <source>
        <dbReference type="ARBA" id="ARBA00038511"/>
    </source>
</evidence>
<evidence type="ECO:0000259" key="10">
    <source>
        <dbReference type="PROSITE" id="PS51194"/>
    </source>
</evidence>
<keyword evidence="4 12" id="KW-0347">Helicase</keyword>
<dbReference type="GO" id="GO:0005524">
    <property type="term" value="F:ATP binding"/>
    <property type="evidence" value="ECO:0007669"/>
    <property type="project" value="UniProtKB-KW"/>
</dbReference>
<dbReference type="KEGG" id="acan:ACA1_224690"/>
<evidence type="ECO:0000259" key="11">
    <source>
        <dbReference type="PROSITE" id="PS51195"/>
    </source>
</evidence>
<dbReference type="GO" id="GO:0003724">
    <property type="term" value="F:RNA helicase activity"/>
    <property type="evidence" value="ECO:0007669"/>
    <property type="project" value="UniProtKB-EC"/>
</dbReference>
<dbReference type="Proteomes" id="UP000011083">
    <property type="component" value="Unassembled WGS sequence"/>
</dbReference>
<dbReference type="PROSITE" id="PS51192">
    <property type="entry name" value="HELICASE_ATP_BIND_1"/>
    <property type="match status" value="1"/>
</dbReference>
<dbReference type="Gene3D" id="3.40.50.300">
    <property type="entry name" value="P-loop containing nucleotide triphosphate hydrolases"/>
    <property type="match status" value="2"/>
</dbReference>
<feature type="short sequence motif" description="Q motif" evidence="7">
    <location>
        <begin position="243"/>
        <end position="271"/>
    </location>
</feature>
<dbReference type="Pfam" id="PF00271">
    <property type="entry name" value="Helicase_C"/>
    <property type="match status" value="1"/>
</dbReference>
<feature type="compositionally biased region" description="Acidic residues" evidence="8">
    <location>
        <begin position="51"/>
        <end position="63"/>
    </location>
</feature>
<dbReference type="PROSITE" id="PS00039">
    <property type="entry name" value="DEAD_ATP_HELICASE"/>
    <property type="match status" value="1"/>
</dbReference>
<keyword evidence="13" id="KW-1185">Reference proteome</keyword>
<dbReference type="EMBL" id="KB008010">
    <property type="protein sequence ID" value="ELR16079.1"/>
    <property type="molecule type" value="Genomic_DNA"/>
</dbReference>
<evidence type="ECO:0000256" key="4">
    <source>
        <dbReference type="ARBA" id="ARBA00022806"/>
    </source>
</evidence>
<dbReference type="FunFam" id="3.40.50.300:FF:000079">
    <property type="entry name" value="probable ATP-dependent RNA helicase DDX17"/>
    <property type="match status" value="1"/>
</dbReference>
<keyword evidence="2" id="KW-0547">Nucleotide-binding</keyword>
<dbReference type="CDD" id="cd18787">
    <property type="entry name" value="SF2_C_DEAD"/>
    <property type="match status" value="1"/>
</dbReference>
<dbReference type="GO" id="GO:0003676">
    <property type="term" value="F:nucleic acid binding"/>
    <property type="evidence" value="ECO:0007669"/>
    <property type="project" value="InterPro"/>
</dbReference>
<dbReference type="GeneID" id="14916738"/>
<dbReference type="SMART" id="SM00487">
    <property type="entry name" value="DEXDc"/>
    <property type="match status" value="1"/>
</dbReference>
<dbReference type="PROSITE" id="PS51194">
    <property type="entry name" value="HELICASE_CTER"/>
    <property type="match status" value="1"/>
</dbReference>
<evidence type="ECO:0000256" key="7">
    <source>
        <dbReference type="PROSITE-ProRule" id="PRU00552"/>
    </source>
</evidence>
<dbReference type="InterPro" id="IPR027417">
    <property type="entry name" value="P-loop_NTPase"/>
</dbReference>
<evidence type="ECO:0000256" key="2">
    <source>
        <dbReference type="ARBA" id="ARBA00022741"/>
    </source>
</evidence>
<dbReference type="STRING" id="1257118.L8GSD6"/>
<organism evidence="12 13">
    <name type="scientific">Acanthamoeba castellanii (strain ATCC 30010 / Neff)</name>
    <dbReference type="NCBI Taxonomy" id="1257118"/>
    <lineage>
        <taxon>Eukaryota</taxon>
        <taxon>Amoebozoa</taxon>
        <taxon>Discosea</taxon>
        <taxon>Longamoebia</taxon>
        <taxon>Centramoebida</taxon>
        <taxon>Acanthamoebidae</taxon>
        <taxon>Acanthamoeba</taxon>
    </lineage>
</organism>
<evidence type="ECO:0000313" key="13">
    <source>
        <dbReference type="Proteomes" id="UP000011083"/>
    </source>
</evidence>
<dbReference type="Pfam" id="PF00270">
    <property type="entry name" value="DEAD"/>
    <property type="match status" value="1"/>
</dbReference>
<dbReference type="RefSeq" id="XP_004338092.1">
    <property type="nucleotide sequence ID" value="XM_004338044.1"/>
</dbReference>
<dbReference type="InterPro" id="IPR014014">
    <property type="entry name" value="RNA_helicase_DEAD_Q_motif"/>
</dbReference>
<dbReference type="AlphaFoldDB" id="L8GSD6"/>
<evidence type="ECO:0000313" key="12">
    <source>
        <dbReference type="EMBL" id="ELR16079.1"/>
    </source>
</evidence>
<dbReference type="PANTHER" id="PTHR47958">
    <property type="entry name" value="ATP-DEPENDENT RNA HELICASE DBP3"/>
    <property type="match status" value="1"/>
</dbReference>
<feature type="domain" description="Helicase C-terminal" evidence="10">
    <location>
        <begin position="479"/>
        <end position="624"/>
    </location>
</feature>
<feature type="compositionally biased region" description="Acidic residues" evidence="8">
    <location>
        <begin position="671"/>
        <end position="687"/>
    </location>
</feature>
<feature type="domain" description="DEAD-box RNA helicase Q" evidence="11">
    <location>
        <begin position="243"/>
        <end position="271"/>
    </location>
</feature>
<gene>
    <name evidence="12" type="ORF">ACA1_224690</name>
</gene>
<feature type="region of interest" description="Disordered" evidence="8">
    <location>
        <begin position="18"/>
        <end position="100"/>
    </location>
</feature>
<dbReference type="Pfam" id="PF23469">
    <property type="entry name" value="KH_12"/>
    <property type="match status" value="1"/>
</dbReference>
<feature type="region of interest" description="Disordered" evidence="8">
    <location>
        <begin position="646"/>
        <end position="696"/>
    </location>
</feature>
<dbReference type="SMART" id="SM00490">
    <property type="entry name" value="HELICc"/>
    <property type="match status" value="1"/>
</dbReference>